<gene>
    <name evidence="2" type="primary">PLESTMB000742</name>
    <name evidence="2" type="ORF">PLESTB_001939600</name>
</gene>
<comment type="caution">
    <text evidence="2">The sequence shown here is derived from an EMBL/GenBank/DDBJ whole genome shotgun (WGS) entry which is preliminary data.</text>
</comment>
<feature type="compositionally biased region" description="Basic and acidic residues" evidence="1">
    <location>
        <begin position="68"/>
        <end position="81"/>
    </location>
</feature>
<name>A0A9W6FAY6_9CHLO</name>
<reference evidence="2 3" key="1">
    <citation type="journal article" date="2023" name="Commun. Biol.">
        <title>Reorganization of the ancestral sex-determining regions during the evolution of trioecy in Pleodorina starrii.</title>
        <authorList>
            <person name="Takahashi K."/>
            <person name="Suzuki S."/>
            <person name="Kawai-Toyooka H."/>
            <person name="Yamamoto K."/>
            <person name="Hamaji T."/>
            <person name="Ootsuki R."/>
            <person name="Yamaguchi H."/>
            <person name="Kawachi M."/>
            <person name="Higashiyama T."/>
            <person name="Nozaki H."/>
        </authorList>
    </citation>
    <scope>NUCLEOTIDE SEQUENCE [LARGE SCALE GENOMIC DNA]</scope>
    <source>
        <strain evidence="2 3">NIES-4479</strain>
    </source>
</reference>
<accession>A0A9W6FAY6</accession>
<evidence type="ECO:0000313" key="3">
    <source>
        <dbReference type="Proteomes" id="UP001165080"/>
    </source>
</evidence>
<sequence>MAAAGKGVVGGEVGDGTLTSQREGRQAGRQALPRRRRRTHCSAPPRRDTRTGGAGPTLAHPVPLLTWDGRHTSQREDRQAGREAGTPAVATGASGGDAAAAAAAVGQADADLDGGGGGAGGDAVLGSGDIISPELLALLPRRADVDLARRMPLQRESTTAGFRGHQEEVCTAQWPLNALETRISNSMG</sequence>
<dbReference type="EMBL" id="BRXU01000070">
    <property type="protein sequence ID" value="GLC62788.1"/>
    <property type="molecule type" value="Genomic_DNA"/>
</dbReference>
<proteinExistence type="predicted"/>
<feature type="region of interest" description="Disordered" evidence="1">
    <location>
        <begin position="1"/>
        <end position="94"/>
    </location>
</feature>
<evidence type="ECO:0000313" key="2">
    <source>
        <dbReference type="EMBL" id="GLC62788.1"/>
    </source>
</evidence>
<protein>
    <submittedName>
        <fullName evidence="2">Uncharacterized protein</fullName>
    </submittedName>
</protein>
<keyword evidence="3" id="KW-1185">Reference proteome</keyword>
<evidence type="ECO:0000256" key="1">
    <source>
        <dbReference type="SAM" id="MobiDB-lite"/>
    </source>
</evidence>
<dbReference type="Proteomes" id="UP001165080">
    <property type="component" value="Unassembled WGS sequence"/>
</dbReference>
<dbReference type="AlphaFoldDB" id="A0A9W6FAY6"/>
<organism evidence="2 3">
    <name type="scientific">Pleodorina starrii</name>
    <dbReference type="NCBI Taxonomy" id="330485"/>
    <lineage>
        <taxon>Eukaryota</taxon>
        <taxon>Viridiplantae</taxon>
        <taxon>Chlorophyta</taxon>
        <taxon>core chlorophytes</taxon>
        <taxon>Chlorophyceae</taxon>
        <taxon>CS clade</taxon>
        <taxon>Chlamydomonadales</taxon>
        <taxon>Volvocaceae</taxon>
        <taxon>Pleodorina</taxon>
    </lineage>
</organism>